<accession>A0AAE3IHB3</accession>
<dbReference type="NCBIfam" id="TIGR02892">
    <property type="entry name" value="spore_yabP"/>
    <property type="match status" value="1"/>
</dbReference>
<dbReference type="EMBL" id="JAOQJZ010000007">
    <property type="protein sequence ID" value="MCU6705905.1"/>
    <property type="molecule type" value="Genomic_DNA"/>
</dbReference>
<dbReference type="InterPro" id="IPR012504">
    <property type="entry name" value="Spore_YabP"/>
</dbReference>
<evidence type="ECO:0000313" key="2">
    <source>
        <dbReference type="Proteomes" id="UP001208131"/>
    </source>
</evidence>
<dbReference type="InterPro" id="IPR022476">
    <property type="entry name" value="Spore_YabP/YqfC"/>
</dbReference>
<dbReference type="Proteomes" id="UP001208131">
    <property type="component" value="Unassembled WGS sequence"/>
</dbReference>
<organism evidence="1 2">
    <name type="scientific">Hominimerdicola aceti</name>
    <dbReference type="NCBI Taxonomy" id="2981726"/>
    <lineage>
        <taxon>Bacteria</taxon>
        <taxon>Bacillati</taxon>
        <taxon>Bacillota</taxon>
        <taxon>Clostridia</taxon>
        <taxon>Eubacteriales</taxon>
        <taxon>Oscillospiraceae</taxon>
        <taxon>Hominimerdicola</taxon>
    </lineage>
</organism>
<reference evidence="1 2" key="1">
    <citation type="journal article" date="2021" name="ISME Commun">
        <title>Automated analysis of genomic sequences facilitates high-throughput and comprehensive description of bacteria.</title>
        <authorList>
            <person name="Hitch T.C.A."/>
        </authorList>
    </citation>
    <scope>NUCLEOTIDE SEQUENCE [LARGE SCALE GENOMIC DNA]</scope>
    <source>
        <strain evidence="1 2">Sanger_31</strain>
    </source>
</reference>
<dbReference type="PIRSF" id="PIRSF011576">
    <property type="entry name" value="YabP"/>
    <property type="match status" value="1"/>
</dbReference>
<name>A0AAE3IHB3_9FIRM</name>
<dbReference type="GO" id="GO:0030435">
    <property type="term" value="P:sporulation resulting in formation of a cellular spore"/>
    <property type="evidence" value="ECO:0007669"/>
    <property type="project" value="InterPro"/>
</dbReference>
<proteinExistence type="predicted"/>
<dbReference type="Gene3D" id="2.60.40.2000">
    <property type="match status" value="1"/>
</dbReference>
<protein>
    <submittedName>
        <fullName evidence="1">Sporulation protein YabP</fullName>
    </submittedName>
</protein>
<keyword evidence="2" id="KW-1185">Reference proteome</keyword>
<gene>
    <name evidence="1" type="primary">yabP</name>
    <name evidence="1" type="ORF">OCV57_08200</name>
</gene>
<comment type="caution">
    <text evidence="1">The sequence shown here is derived from an EMBL/GenBank/DDBJ whole genome shotgun (WGS) entry which is preliminary data.</text>
</comment>
<sequence>MNDTQGRHNAILENRQRLQLSGVTDVDSFDEDEIRLFTQLGELTIKGKDLHINEISVESGDVSVEGDIWALVYGEKDRKKKLSAIGKIFR</sequence>
<dbReference type="RefSeq" id="WP_022287142.1">
    <property type="nucleotide sequence ID" value="NZ_JAOQJZ010000007.1"/>
</dbReference>
<evidence type="ECO:0000313" key="1">
    <source>
        <dbReference type="EMBL" id="MCU6705905.1"/>
    </source>
</evidence>
<dbReference type="AlphaFoldDB" id="A0AAE3IHB3"/>
<dbReference type="InterPro" id="IPR038705">
    <property type="entry name" value="YabP_sf"/>
</dbReference>
<dbReference type="Pfam" id="PF07873">
    <property type="entry name" value="YabP"/>
    <property type="match status" value="1"/>
</dbReference>